<protein>
    <submittedName>
        <fullName evidence="2">Uncharacterized protein</fullName>
    </submittedName>
</protein>
<feature type="region of interest" description="Disordered" evidence="1">
    <location>
        <begin position="1"/>
        <end position="32"/>
    </location>
</feature>
<keyword evidence="3" id="KW-1185">Reference proteome</keyword>
<comment type="caution">
    <text evidence="2">The sequence shown here is derived from an EMBL/GenBank/DDBJ whole genome shotgun (WGS) entry which is preliminary data.</text>
</comment>
<gene>
    <name evidence="2" type="ORF">A1O5_01013</name>
</gene>
<feature type="compositionally biased region" description="Low complexity" evidence="1">
    <location>
        <begin position="7"/>
        <end position="19"/>
    </location>
</feature>
<dbReference type="Proteomes" id="UP000019471">
    <property type="component" value="Unassembled WGS sequence"/>
</dbReference>
<dbReference type="GeneID" id="19185749"/>
<dbReference type="OrthoDB" id="10332063at2759"/>
<dbReference type="RefSeq" id="XP_007739822.1">
    <property type="nucleotide sequence ID" value="XM_007741632.1"/>
</dbReference>
<name>W9XGP0_9EURO</name>
<reference evidence="2 3" key="1">
    <citation type="submission" date="2013-03" db="EMBL/GenBank/DDBJ databases">
        <title>The Genome Sequence of Cladophialophora psammophila CBS 110553.</title>
        <authorList>
            <consortium name="The Broad Institute Genomics Platform"/>
            <person name="Cuomo C."/>
            <person name="de Hoog S."/>
            <person name="Gorbushina A."/>
            <person name="Walker B."/>
            <person name="Young S.K."/>
            <person name="Zeng Q."/>
            <person name="Gargeya S."/>
            <person name="Fitzgerald M."/>
            <person name="Haas B."/>
            <person name="Abouelleil A."/>
            <person name="Allen A.W."/>
            <person name="Alvarado L."/>
            <person name="Arachchi H.M."/>
            <person name="Berlin A.M."/>
            <person name="Chapman S.B."/>
            <person name="Gainer-Dewar J."/>
            <person name="Goldberg J."/>
            <person name="Griggs A."/>
            <person name="Gujja S."/>
            <person name="Hansen M."/>
            <person name="Howarth C."/>
            <person name="Imamovic A."/>
            <person name="Ireland A."/>
            <person name="Larimer J."/>
            <person name="McCowan C."/>
            <person name="Murphy C."/>
            <person name="Pearson M."/>
            <person name="Poon T.W."/>
            <person name="Priest M."/>
            <person name="Roberts A."/>
            <person name="Saif S."/>
            <person name="Shea T."/>
            <person name="Sisk P."/>
            <person name="Sykes S."/>
            <person name="Wortman J."/>
            <person name="Nusbaum C."/>
            <person name="Birren B."/>
        </authorList>
    </citation>
    <scope>NUCLEOTIDE SEQUENCE [LARGE SCALE GENOMIC DNA]</scope>
    <source>
        <strain evidence="2 3">CBS 110553</strain>
    </source>
</reference>
<evidence type="ECO:0000313" key="3">
    <source>
        <dbReference type="Proteomes" id="UP000019471"/>
    </source>
</evidence>
<dbReference type="EMBL" id="AMGX01000001">
    <property type="protein sequence ID" value="EXJ76505.1"/>
    <property type="molecule type" value="Genomic_DNA"/>
</dbReference>
<proteinExistence type="predicted"/>
<dbReference type="HOGENOM" id="CLU_2320143_0_0_1"/>
<evidence type="ECO:0000256" key="1">
    <source>
        <dbReference type="SAM" id="MobiDB-lite"/>
    </source>
</evidence>
<dbReference type="AlphaFoldDB" id="W9XGP0"/>
<sequence>MSLQRRSTTSSVASSQHSNSGGGGSSSSPEQIVSDKYIDPVALRAYMEKNFARGTWKVQCRLGKFIITTPTNIPDASALPKSQLPDADLHVRRIFVTSP</sequence>
<evidence type="ECO:0000313" key="2">
    <source>
        <dbReference type="EMBL" id="EXJ76505.1"/>
    </source>
</evidence>
<accession>W9XGP0</accession>
<organism evidence="2 3">
    <name type="scientific">Cladophialophora psammophila CBS 110553</name>
    <dbReference type="NCBI Taxonomy" id="1182543"/>
    <lineage>
        <taxon>Eukaryota</taxon>
        <taxon>Fungi</taxon>
        <taxon>Dikarya</taxon>
        <taxon>Ascomycota</taxon>
        <taxon>Pezizomycotina</taxon>
        <taxon>Eurotiomycetes</taxon>
        <taxon>Chaetothyriomycetidae</taxon>
        <taxon>Chaetothyriales</taxon>
        <taxon>Herpotrichiellaceae</taxon>
        <taxon>Cladophialophora</taxon>
    </lineage>
</organism>